<dbReference type="RefSeq" id="WP_177282586.1">
    <property type="nucleotide sequence ID" value="NZ_FPKU01000003.1"/>
</dbReference>
<gene>
    <name evidence="2" type="ORF">SAMN02983003_3135</name>
</gene>
<dbReference type="AlphaFoldDB" id="A0A1K2I170"/>
<proteinExistence type="predicted"/>
<keyword evidence="1" id="KW-1133">Transmembrane helix</keyword>
<keyword evidence="1" id="KW-0472">Membrane</keyword>
<sequence length="45" mass="4729">MSARSATWRRADSRATRFDPISLIAYAAGGLVILGTCALTLGVMS</sequence>
<feature type="transmembrane region" description="Helical" evidence="1">
    <location>
        <begin position="21"/>
        <end position="44"/>
    </location>
</feature>
<organism evidence="2 3">
    <name type="scientific">Devosia enhydra</name>
    <dbReference type="NCBI Taxonomy" id="665118"/>
    <lineage>
        <taxon>Bacteria</taxon>
        <taxon>Pseudomonadati</taxon>
        <taxon>Pseudomonadota</taxon>
        <taxon>Alphaproteobacteria</taxon>
        <taxon>Hyphomicrobiales</taxon>
        <taxon>Devosiaceae</taxon>
        <taxon>Devosia</taxon>
    </lineage>
</organism>
<dbReference type="Proteomes" id="UP000183447">
    <property type="component" value="Unassembled WGS sequence"/>
</dbReference>
<protein>
    <submittedName>
        <fullName evidence="2">Uncharacterized protein</fullName>
    </submittedName>
</protein>
<dbReference type="STRING" id="665118.SAMN02983003_3135"/>
<accession>A0A1K2I170</accession>
<keyword evidence="3" id="KW-1185">Reference proteome</keyword>
<name>A0A1K2I170_9HYPH</name>
<keyword evidence="1" id="KW-0812">Transmembrane</keyword>
<evidence type="ECO:0000313" key="3">
    <source>
        <dbReference type="Proteomes" id="UP000183447"/>
    </source>
</evidence>
<evidence type="ECO:0000313" key="2">
    <source>
        <dbReference type="EMBL" id="SFZ85963.1"/>
    </source>
</evidence>
<reference evidence="2 3" key="1">
    <citation type="submission" date="2016-11" db="EMBL/GenBank/DDBJ databases">
        <authorList>
            <person name="Jaros S."/>
            <person name="Januszkiewicz K."/>
            <person name="Wedrychowicz H."/>
        </authorList>
    </citation>
    <scope>NUCLEOTIDE SEQUENCE [LARGE SCALE GENOMIC DNA]</scope>
    <source>
        <strain evidence="2 3">ATCC 23634</strain>
    </source>
</reference>
<dbReference type="EMBL" id="FPKU01000003">
    <property type="protein sequence ID" value="SFZ85963.1"/>
    <property type="molecule type" value="Genomic_DNA"/>
</dbReference>
<evidence type="ECO:0000256" key="1">
    <source>
        <dbReference type="SAM" id="Phobius"/>
    </source>
</evidence>